<dbReference type="Proteomes" id="UP001075354">
    <property type="component" value="Unassembled WGS sequence"/>
</dbReference>
<name>A0AAV7X2F9_9NEOP</name>
<evidence type="ECO:0008006" key="4">
    <source>
        <dbReference type="Google" id="ProtNLM"/>
    </source>
</evidence>
<evidence type="ECO:0000313" key="3">
    <source>
        <dbReference type="Proteomes" id="UP001075354"/>
    </source>
</evidence>
<accession>A0AAV7X2F9</accession>
<reference evidence="2" key="1">
    <citation type="submission" date="2022-12" db="EMBL/GenBank/DDBJ databases">
        <title>Chromosome-level genome assembly of the bean flower thrips Megalurothrips usitatus.</title>
        <authorList>
            <person name="Ma L."/>
            <person name="Liu Q."/>
            <person name="Li H."/>
            <person name="Cai W."/>
        </authorList>
    </citation>
    <scope>NUCLEOTIDE SEQUENCE</scope>
    <source>
        <strain evidence="2">Cailab_2022a</strain>
    </source>
</reference>
<organism evidence="2 3">
    <name type="scientific">Megalurothrips usitatus</name>
    <name type="common">bean blossom thrips</name>
    <dbReference type="NCBI Taxonomy" id="439358"/>
    <lineage>
        <taxon>Eukaryota</taxon>
        <taxon>Metazoa</taxon>
        <taxon>Ecdysozoa</taxon>
        <taxon>Arthropoda</taxon>
        <taxon>Hexapoda</taxon>
        <taxon>Insecta</taxon>
        <taxon>Pterygota</taxon>
        <taxon>Neoptera</taxon>
        <taxon>Paraneoptera</taxon>
        <taxon>Thysanoptera</taxon>
        <taxon>Terebrantia</taxon>
        <taxon>Thripoidea</taxon>
        <taxon>Thripidae</taxon>
        <taxon>Megalurothrips</taxon>
    </lineage>
</organism>
<protein>
    <recommendedName>
        <fullName evidence="4">Secreted protein</fullName>
    </recommendedName>
</protein>
<feature type="signal peptide" evidence="1">
    <location>
        <begin position="1"/>
        <end position="28"/>
    </location>
</feature>
<evidence type="ECO:0000313" key="2">
    <source>
        <dbReference type="EMBL" id="KAJ1518807.1"/>
    </source>
</evidence>
<feature type="chain" id="PRO_5043630819" description="Secreted protein" evidence="1">
    <location>
        <begin position="29"/>
        <end position="104"/>
    </location>
</feature>
<sequence>MVRSRDPDPFAMLVSSVVLCVFCPLCEVGENLLTAKQAVCGYVYRGPWLEASLPLRRNLLLLMKSSAGRGGVFRCRGIGTLHRRYFFLTIRAWFNFLQALVNLS</sequence>
<proteinExistence type="predicted"/>
<comment type="caution">
    <text evidence="2">The sequence shown here is derived from an EMBL/GenBank/DDBJ whole genome shotgun (WGS) entry which is preliminary data.</text>
</comment>
<dbReference type="EMBL" id="JAPTSV010000888">
    <property type="protein sequence ID" value="KAJ1518807.1"/>
    <property type="molecule type" value="Genomic_DNA"/>
</dbReference>
<dbReference type="AlphaFoldDB" id="A0AAV7X2F9"/>
<keyword evidence="1" id="KW-0732">Signal</keyword>
<keyword evidence="3" id="KW-1185">Reference proteome</keyword>
<gene>
    <name evidence="2" type="ORF">ONE63_011582</name>
</gene>
<evidence type="ECO:0000256" key="1">
    <source>
        <dbReference type="SAM" id="SignalP"/>
    </source>
</evidence>